<dbReference type="EMBL" id="CAJOAY010027469">
    <property type="protein sequence ID" value="CAF4398786.1"/>
    <property type="molecule type" value="Genomic_DNA"/>
</dbReference>
<keyword evidence="1" id="KW-1133">Transmembrane helix</keyword>
<feature type="non-terminal residue" evidence="2">
    <location>
        <position position="85"/>
    </location>
</feature>
<feature type="transmembrane region" description="Helical" evidence="1">
    <location>
        <begin position="16"/>
        <end position="37"/>
    </location>
</feature>
<evidence type="ECO:0000313" key="3">
    <source>
        <dbReference type="Proteomes" id="UP000663881"/>
    </source>
</evidence>
<evidence type="ECO:0000313" key="2">
    <source>
        <dbReference type="EMBL" id="CAF4398786.1"/>
    </source>
</evidence>
<keyword evidence="1" id="KW-0472">Membrane</keyword>
<comment type="caution">
    <text evidence="2">The sequence shown here is derived from an EMBL/GenBank/DDBJ whole genome shotgun (WGS) entry which is preliminary data.</text>
</comment>
<name>A0A820NZP5_9BILA</name>
<sequence>MSTQDILIFAARQVHIYSGLSMMISGVIDEIFNIIIFTTPKTFREITCAFYLTAVSVINIIQFLIVLFVRIFSKGSSTSIRKPSW</sequence>
<feature type="transmembrane region" description="Helical" evidence="1">
    <location>
        <begin position="49"/>
        <end position="72"/>
    </location>
</feature>
<organism evidence="2 3">
    <name type="scientific">Adineta steineri</name>
    <dbReference type="NCBI Taxonomy" id="433720"/>
    <lineage>
        <taxon>Eukaryota</taxon>
        <taxon>Metazoa</taxon>
        <taxon>Spiralia</taxon>
        <taxon>Gnathifera</taxon>
        <taxon>Rotifera</taxon>
        <taxon>Eurotatoria</taxon>
        <taxon>Bdelloidea</taxon>
        <taxon>Adinetida</taxon>
        <taxon>Adinetidae</taxon>
        <taxon>Adineta</taxon>
    </lineage>
</organism>
<dbReference type="Proteomes" id="UP000663881">
    <property type="component" value="Unassembled WGS sequence"/>
</dbReference>
<evidence type="ECO:0000256" key="1">
    <source>
        <dbReference type="SAM" id="Phobius"/>
    </source>
</evidence>
<protein>
    <recommendedName>
        <fullName evidence="4">7TM GPCR serpentine receptor class x (Srx) domain-containing protein</fullName>
    </recommendedName>
</protein>
<proteinExistence type="predicted"/>
<keyword evidence="1" id="KW-0812">Transmembrane</keyword>
<accession>A0A820NZP5</accession>
<gene>
    <name evidence="2" type="ORF">OKA104_LOCUS51279</name>
</gene>
<evidence type="ECO:0008006" key="4">
    <source>
        <dbReference type="Google" id="ProtNLM"/>
    </source>
</evidence>
<dbReference type="AlphaFoldDB" id="A0A820NZP5"/>
<reference evidence="2" key="1">
    <citation type="submission" date="2021-02" db="EMBL/GenBank/DDBJ databases">
        <authorList>
            <person name="Nowell W R."/>
        </authorList>
    </citation>
    <scope>NUCLEOTIDE SEQUENCE</scope>
</reference>